<organism evidence="2 3">
    <name type="scientific">Streptomyces cavernicola</name>
    <dbReference type="NCBI Taxonomy" id="3043613"/>
    <lineage>
        <taxon>Bacteria</taxon>
        <taxon>Bacillati</taxon>
        <taxon>Actinomycetota</taxon>
        <taxon>Actinomycetes</taxon>
        <taxon>Kitasatosporales</taxon>
        <taxon>Streptomycetaceae</taxon>
        <taxon>Streptomyces</taxon>
    </lineage>
</organism>
<reference evidence="2 3" key="1">
    <citation type="submission" date="2023-05" db="EMBL/GenBank/DDBJ databases">
        <title>Draft genome sequence of Streptomyces sp. B-S-A6 isolated from a cave soil in Thailand.</title>
        <authorList>
            <person name="Chamroensaksri N."/>
            <person name="Muangham S."/>
        </authorList>
    </citation>
    <scope>NUCLEOTIDE SEQUENCE [LARGE SCALE GENOMIC DNA]</scope>
    <source>
        <strain evidence="2 3">B-S-A6</strain>
    </source>
</reference>
<gene>
    <name evidence="2" type="ORF">QIS96_09110</name>
</gene>
<dbReference type="RefSeq" id="WP_282541928.1">
    <property type="nucleotide sequence ID" value="NZ_JASCIQ010000007.1"/>
</dbReference>
<evidence type="ECO:0008006" key="4">
    <source>
        <dbReference type="Google" id="ProtNLM"/>
    </source>
</evidence>
<keyword evidence="3" id="KW-1185">Reference proteome</keyword>
<keyword evidence="1" id="KW-0732">Signal</keyword>
<sequence>MTEISRRTVFVGAAASTLALGLSTSASGAEPVRAAQPSSECKELGSTQVCVHAREVQDVTGLQYVITNNGSQTMTYRVWYVDVTGGPESGKVTVTVEAGETFVGYFYGTLQHYFTLHMCDETETECVVLGPVVGELPIGW</sequence>
<comment type="caution">
    <text evidence="2">The sequence shown here is derived from an EMBL/GenBank/DDBJ whole genome shotgun (WGS) entry which is preliminary data.</text>
</comment>
<feature type="chain" id="PRO_5047413072" description="Tat pathway signal sequence domain protein" evidence="1">
    <location>
        <begin position="29"/>
        <end position="140"/>
    </location>
</feature>
<dbReference type="InterPro" id="IPR006311">
    <property type="entry name" value="TAT_signal"/>
</dbReference>
<feature type="signal peptide" evidence="1">
    <location>
        <begin position="1"/>
        <end position="28"/>
    </location>
</feature>
<protein>
    <recommendedName>
        <fullName evidence="4">Tat pathway signal sequence domain protein</fullName>
    </recommendedName>
</protein>
<dbReference type="Proteomes" id="UP001223978">
    <property type="component" value="Unassembled WGS sequence"/>
</dbReference>
<name>A0ABT6S7I6_9ACTN</name>
<evidence type="ECO:0000256" key="1">
    <source>
        <dbReference type="SAM" id="SignalP"/>
    </source>
</evidence>
<evidence type="ECO:0000313" key="3">
    <source>
        <dbReference type="Proteomes" id="UP001223978"/>
    </source>
</evidence>
<accession>A0ABT6S7I6</accession>
<evidence type="ECO:0000313" key="2">
    <source>
        <dbReference type="EMBL" id="MDI3403980.1"/>
    </source>
</evidence>
<dbReference type="PROSITE" id="PS51318">
    <property type="entry name" value="TAT"/>
    <property type="match status" value="1"/>
</dbReference>
<proteinExistence type="predicted"/>
<dbReference type="EMBL" id="JASCIQ010000007">
    <property type="protein sequence ID" value="MDI3403980.1"/>
    <property type="molecule type" value="Genomic_DNA"/>
</dbReference>